<dbReference type="AlphaFoldDB" id="A0A1E3BC86"/>
<keyword evidence="1" id="KW-0344">Guanine-nucleotide releasing factor</keyword>
<dbReference type="SMART" id="SM00036">
    <property type="entry name" value="CNH"/>
    <property type="match status" value="1"/>
</dbReference>
<dbReference type="InterPro" id="IPR052233">
    <property type="entry name" value="Rho-type_GEFs"/>
</dbReference>
<dbReference type="InterPro" id="IPR001180">
    <property type="entry name" value="CNH_dom"/>
</dbReference>
<dbReference type="STRING" id="573508.A0A1E3BC86"/>
<protein>
    <recommendedName>
        <fullName evidence="2">CNH domain-containing protein</fullName>
    </recommendedName>
</protein>
<dbReference type="OrthoDB" id="2272012at2759"/>
<sequence>MIEKEYGKHTEHNHNFYCKTVLRKNYFTETNCVNCLLPINGDRDLVIGTDNGIYLVNQWPIDENIGPQLIIDTVGVTQIDILEEHRLFMILSNGTLSSYPIEVLNASGDQDLVSCEPQKVQDYVDFFKIGISVGRHLVCSVNTSESSTEIRVFQPTDIFNRNGMRLALDSMGWRDGNTLNLFKVFHIPVECWSVHFLRSTLGIGCTKGFKIINLHTADIYPLLDPADKSLDFVSQNENLKPFHIEKMDNGRFLLCYNGFSMFVNRNGWLAHPDWKISWKGTPKSFSVSYPYILAFGLDLVEFWHIKTGKLLDTIVGHNIRMLHSRPGQTFYAFEDDGGEDAVASLTFSAASGPS</sequence>
<dbReference type="GO" id="GO:0005085">
    <property type="term" value="F:guanyl-nucleotide exchange factor activity"/>
    <property type="evidence" value="ECO:0007669"/>
    <property type="project" value="UniProtKB-KW"/>
</dbReference>
<dbReference type="EMBL" id="JXNT01000005">
    <property type="protein sequence ID" value="ODM18582.1"/>
    <property type="molecule type" value="Genomic_DNA"/>
</dbReference>
<evidence type="ECO:0000313" key="4">
    <source>
        <dbReference type="Proteomes" id="UP000094569"/>
    </source>
</evidence>
<comment type="caution">
    <text evidence="3">The sequence shown here is derived from an EMBL/GenBank/DDBJ whole genome shotgun (WGS) entry which is preliminary data.</text>
</comment>
<dbReference type="PANTHER" id="PTHR46572">
    <property type="entry name" value="RHO1 GDP-GTP EXCHANGE PROTEIN 1-RELATED"/>
    <property type="match status" value="1"/>
</dbReference>
<gene>
    <name evidence="3" type="ORF">SI65_05199</name>
</gene>
<accession>A0A1E3BC86</accession>
<feature type="domain" description="CNH" evidence="2">
    <location>
        <begin position="30"/>
        <end position="329"/>
    </location>
</feature>
<dbReference type="VEuPathDB" id="FungiDB:SI65_05199"/>
<keyword evidence="4" id="KW-1185">Reference proteome</keyword>
<proteinExistence type="predicted"/>
<dbReference type="Proteomes" id="UP000094569">
    <property type="component" value="Unassembled WGS sequence"/>
</dbReference>
<reference evidence="3 4" key="1">
    <citation type="journal article" date="2016" name="BMC Genomics">
        <title>Comparative genomic and transcriptomic analyses of the Fuzhuan brick tea-fermentation fungus Aspergillus cristatus.</title>
        <authorList>
            <person name="Ge Y."/>
            <person name="Wang Y."/>
            <person name="Liu Y."/>
            <person name="Tan Y."/>
            <person name="Ren X."/>
            <person name="Zhang X."/>
            <person name="Hyde K.D."/>
            <person name="Liu Y."/>
            <person name="Liu Z."/>
        </authorList>
    </citation>
    <scope>NUCLEOTIDE SEQUENCE [LARGE SCALE GENOMIC DNA]</scope>
    <source>
        <strain evidence="3 4">GZAAS20.1005</strain>
    </source>
</reference>
<dbReference type="Pfam" id="PF00780">
    <property type="entry name" value="CNH"/>
    <property type="match status" value="1"/>
</dbReference>
<evidence type="ECO:0000256" key="1">
    <source>
        <dbReference type="ARBA" id="ARBA00022658"/>
    </source>
</evidence>
<dbReference type="PROSITE" id="PS50219">
    <property type="entry name" value="CNH"/>
    <property type="match status" value="1"/>
</dbReference>
<evidence type="ECO:0000259" key="2">
    <source>
        <dbReference type="PROSITE" id="PS50219"/>
    </source>
</evidence>
<name>A0A1E3BC86_ASPCR</name>
<dbReference type="PANTHER" id="PTHR46572:SF2">
    <property type="entry name" value="RHO1 GDP-GTP EXCHANGE PROTEIN 1-RELATED"/>
    <property type="match status" value="1"/>
</dbReference>
<organism evidence="3 4">
    <name type="scientific">Aspergillus cristatus</name>
    <name type="common">Chinese Fuzhuan brick tea-fermentation fungus</name>
    <name type="synonym">Eurotium cristatum</name>
    <dbReference type="NCBI Taxonomy" id="573508"/>
    <lineage>
        <taxon>Eukaryota</taxon>
        <taxon>Fungi</taxon>
        <taxon>Dikarya</taxon>
        <taxon>Ascomycota</taxon>
        <taxon>Pezizomycotina</taxon>
        <taxon>Eurotiomycetes</taxon>
        <taxon>Eurotiomycetidae</taxon>
        <taxon>Eurotiales</taxon>
        <taxon>Aspergillaceae</taxon>
        <taxon>Aspergillus</taxon>
        <taxon>Aspergillus subgen. Aspergillus</taxon>
    </lineage>
</organism>
<evidence type="ECO:0000313" key="3">
    <source>
        <dbReference type="EMBL" id="ODM18582.1"/>
    </source>
</evidence>